<evidence type="ECO:0000313" key="2">
    <source>
        <dbReference type="EMBL" id="AXO89218.1"/>
    </source>
</evidence>
<feature type="transmembrane region" description="Helical" evidence="1">
    <location>
        <begin position="20"/>
        <end position="42"/>
    </location>
</feature>
<evidence type="ECO:0000313" key="3">
    <source>
        <dbReference type="Proteomes" id="UP000258127"/>
    </source>
</evidence>
<gene>
    <name evidence="2" type="ORF">DZC75_14860</name>
</gene>
<dbReference type="Proteomes" id="UP000258127">
    <property type="component" value="Chromosome"/>
</dbReference>
<protein>
    <submittedName>
        <fullName evidence="2">Uncharacterized protein</fullName>
    </submittedName>
</protein>
<keyword evidence="1" id="KW-1133">Transmembrane helix</keyword>
<organism evidence="2 3">
    <name type="scientific">Pseudomonas parafulva</name>
    <dbReference type="NCBI Taxonomy" id="157782"/>
    <lineage>
        <taxon>Bacteria</taxon>
        <taxon>Pseudomonadati</taxon>
        <taxon>Pseudomonadota</taxon>
        <taxon>Gammaproteobacteria</taxon>
        <taxon>Pseudomonadales</taxon>
        <taxon>Pseudomonadaceae</taxon>
        <taxon>Pseudomonas</taxon>
    </lineage>
</organism>
<dbReference type="RefSeq" id="WP_116888694.1">
    <property type="nucleotide sequence ID" value="NZ_CP031641.1"/>
</dbReference>
<proteinExistence type="predicted"/>
<reference evidence="2 3" key="1">
    <citation type="submission" date="2018-08" db="EMBL/GenBank/DDBJ databases">
        <authorList>
            <person name="Lee Y."/>
            <person name="Kakembo D."/>
        </authorList>
    </citation>
    <scope>NUCLEOTIDE SEQUENCE [LARGE SCALE GENOMIC DNA]</scope>
    <source>
        <strain evidence="2 3">JBCS1880</strain>
    </source>
</reference>
<dbReference type="AlphaFoldDB" id="A0AAI8PAS7"/>
<dbReference type="EMBL" id="CP031641">
    <property type="protein sequence ID" value="AXO89218.1"/>
    <property type="molecule type" value="Genomic_DNA"/>
</dbReference>
<accession>A0AAI8PAS7</accession>
<keyword evidence="1" id="KW-0812">Transmembrane</keyword>
<name>A0AAI8PAS7_9PSED</name>
<keyword evidence="1" id="KW-0472">Membrane</keyword>
<keyword evidence="3" id="KW-1185">Reference proteome</keyword>
<evidence type="ECO:0000256" key="1">
    <source>
        <dbReference type="SAM" id="Phobius"/>
    </source>
</evidence>
<sequence length="129" mass="14296">MNRRRAVKITLSPVQLVLSIALGLWLGAVAVGLSVGLVWHLWPEQVEPLARAVAPARVAPGPTPPAPAQQDAQQAMFERYQQVLQEQQARQAIEADPRHLANPKCQFWLQQNRNAPTANSQAKVMEFCN</sequence>